<dbReference type="InterPro" id="IPR035965">
    <property type="entry name" value="PAS-like_dom_sf"/>
</dbReference>
<dbReference type="EMBL" id="JBHUIK010000001">
    <property type="protein sequence ID" value="MFD2213104.1"/>
    <property type="molecule type" value="Genomic_DNA"/>
</dbReference>
<dbReference type="InterPro" id="IPR000014">
    <property type="entry name" value="PAS"/>
</dbReference>
<accession>A0ABW5BU47</accession>
<dbReference type="InterPro" id="IPR043128">
    <property type="entry name" value="Rev_trsase/Diguanyl_cyclase"/>
</dbReference>
<dbReference type="InterPro" id="IPR029787">
    <property type="entry name" value="Nucleotide_cyclase"/>
</dbReference>
<dbReference type="CDD" id="cd01949">
    <property type="entry name" value="GGDEF"/>
    <property type="match status" value="1"/>
</dbReference>
<dbReference type="PROSITE" id="PS50883">
    <property type="entry name" value="EAL"/>
    <property type="match status" value="1"/>
</dbReference>
<dbReference type="SUPFAM" id="SSF141868">
    <property type="entry name" value="EAL domain-like"/>
    <property type="match status" value="1"/>
</dbReference>
<organism evidence="4 5">
    <name type="scientific">Metabacillus endolithicus</name>
    <dbReference type="NCBI Taxonomy" id="1535204"/>
    <lineage>
        <taxon>Bacteria</taxon>
        <taxon>Bacillati</taxon>
        <taxon>Bacillota</taxon>
        <taxon>Bacilli</taxon>
        <taxon>Bacillales</taxon>
        <taxon>Bacillaceae</taxon>
        <taxon>Metabacillus</taxon>
    </lineage>
</organism>
<dbReference type="PROSITE" id="PS50887">
    <property type="entry name" value="GGDEF"/>
    <property type="match status" value="1"/>
</dbReference>
<dbReference type="InterPro" id="IPR035919">
    <property type="entry name" value="EAL_sf"/>
</dbReference>
<dbReference type="CDD" id="cd01948">
    <property type="entry name" value="EAL"/>
    <property type="match status" value="1"/>
</dbReference>
<keyword evidence="5" id="KW-1185">Reference proteome</keyword>
<dbReference type="SMART" id="SM00052">
    <property type="entry name" value="EAL"/>
    <property type="match status" value="1"/>
</dbReference>
<dbReference type="PANTHER" id="PTHR44757">
    <property type="entry name" value="DIGUANYLATE CYCLASE DGCP"/>
    <property type="match status" value="1"/>
</dbReference>
<sequence>MNDFLNLKKDFNNDKKLSVIESFIFQIILKHINDLIFIMKVEIDGSFTYLFVNEMGKIRAKLDNNYAGKTFYDLQPAKIADELNEKYTFVKNHKMATTFQDRVKVDENHFAYGETILTPIKNDDADVIYIIGVTRDISERVHEKTLLIESQQMYKSLVDFNMDAVLSVDNDGVIYSFNHSAKRILKVDDEHINVSVFSLFEYSYHLEIQHAFQRSINGESSEGEAVLIQKQIRLNVHYKTVPIMINETVSGIFFILRDITEKVKHAELIEHLAYHDSLTGLYNRSALKKDLPKVMEISKQNQTPLALMFMDLDRFKMLNDTLGHNNGDQILIEVGKRLLSINSPEFNVYRHGGDEFIIVLPSSNVEVASKVATQILDMFKDPFSINDNLYYVSISIGISIYPDDCQDEDSLIMNADKALYVVKQRSRAQYQLYHKGMDKNTNELLSMETALRRSIGNNELKLHYQPQVDLHTNEIVSYEVLLRWENSHLGSVSPAKFVPIAEESGLIISIGEWVIEEACKQLMQWKKEGLGEIVLAINLSAKQFEQPYLVEKIKSLFSEYYINPNQIEFEITEGALQNVDEALHIMSRLKKIGVAISIDDFGTGYSSLMYLKQFPIDSLKIDQSFIREVLTDQKDEAIVKTILSIAENLGLLVVAEGIETLEQLNFLKTLNCQKGQGFYFSKPIPPVEITNRLKD</sequence>
<evidence type="ECO:0000259" key="2">
    <source>
        <dbReference type="PROSITE" id="PS50883"/>
    </source>
</evidence>
<dbReference type="SUPFAM" id="SSF55785">
    <property type="entry name" value="PYP-like sensor domain (PAS domain)"/>
    <property type="match status" value="2"/>
</dbReference>
<dbReference type="Pfam" id="PF13426">
    <property type="entry name" value="PAS_9"/>
    <property type="match status" value="1"/>
</dbReference>
<dbReference type="Proteomes" id="UP001597318">
    <property type="component" value="Unassembled WGS sequence"/>
</dbReference>
<dbReference type="PANTHER" id="PTHR44757:SF2">
    <property type="entry name" value="BIOFILM ARCHITECTURE MAINTENANCE PROTEIN MBAA"/>
    <property type="match status" value="1"/>
</dbReference>
<dbReference type="Gene3D" id="3.30.450.20">
    <property type="entry name" value="PAS domain"/>
    <property type="match status" value="2"/>
</dbReference>
<evidence type="ECO:0000259" key="1">
    <source>
        <dbReference type="PROSITE" id="PS50113"/>
    </source>
</evidence>
<evidence type="ECO:0000313" key="4">
    <source>
        <dbReference type="EMBL" id="MFD2213104.1"/>
    </source>
</evidence>
<dbReference type="NCBIfam" id="TIGR00254">
    <property type="entry name" value="GGDEF"/>
    <property type="match status" value="1"/>
</dbReference>
<dbReference type="Pfam" id="PF00563">
    <property type="entry name" value="EAL"/>
    <property type="match status" value="1"/>
</dbReference>
<dbReference type="PROSITE" id="PS50113">
    <property type="entry name" value="PAC"/>
    <property type="match status" value="1"/>
</dbReference>
<dbReference type="InterPro" id="IPR013656">
    <property type="entry name" value="PAS_4"/>
</dbReference>
<dbReference type="Pfam" id="PF08448">
    <property type="entry name" value="PAS_4"/>
    <property type="match status" value="1"/>
</dbReference>
<dbReference type="SUPFAM" id="SSF55073">
    <property type="entry name" value="Nucleotide cyclase"/>
    <property type="match status" value="1"/>
</dbReference>
<dbReference type="InterPro" id="IPR000160">
    <property type="entry name" value="GGDEF_dom"/>
</dbReference>
<dbReference type="RefSeq" id="WP_379050414.1">
    <property type="nucleotide sequence ID" value="NZ_JBHUIK010000001.1"/>
</dbReference>
<dbReference type="InterPro" id="IPR001633">
    <property type="entry name" value="EAL_dom"/>
</dbReference>
<dbReference type="NCBIfam" id="TIGR00229">
    <property type="entry name" value="sensory_box"/>
    <property type="match status" value="1"/>
</dbReference>
<dbReference type="Pfam" id="PF00990">
    <property type="entry name" value="GGDEF"/>
    <property type="match status" value="1"/>
</dbReference>
<gene>
    <name evidence="4" type="ORF">ACFSKK_05175</name>
</gene>
<feature type="domain" description="GGDEF" evidence="3">
    <location>
        <begin position="303"/>
        <end position="435"/>
    </location>
</feature>
<evidence type="ECO:0000313" key="5">
    <source>
        <dbReference type="Proteomes" id="UP001597318"/>
    </source>
</evidence>
<dbReference type="InterPro" id="IPR000700">
    <property type="entry name" value="PAS-assoc_C"/>
</dbReference>
<protein>
    <submittedName>
        <fullName evidence="4">EAL domain-containing protein</fullName>
    </submittedName>
</protein>
<dbReference type="SMART" id="SM00267">
    <property type="entry name" value="GGDEF"/>
    <property type="match status" value="1"/>
</dbReference>
<reference evidence="5" key="1">
    <citation type="journal article" date="2019" name="Int. J. Syst. Evol. Microbiol.">
        <title>The Global Catalogue of Microorganisms (GCM) 10K type strain sequencing project: providing services to taxonomists for standard genome sequencing and annotation.</title>
        <authorList>
            <consortium name="The Broad Institute Genomics Platform"/>
            <consortium name="The Broad Institute Genome Sequencing Center for Infectious Disease"/>
            <person name="Wu L."/>
            <person name="Ma J."/>
        </authorList>
    </citation>
    <scope>NUCLEOTIDE SEQUENCE [LARGE SCALE GENOMIC DNA]</scope>
    <source>
        <strain evidence="5">CGMCC 1.15474</strain>
    </source>
</reference>
<dbReference type="InterPro" id="IPR052155">
    <property type="entry name" value="Biofilm_reg_signaling"/>
</dbReference>
<name>A0ABW5BU47_9BACI</name>
<proteinExistence type="predicted"/>
<dbReference type="Gene3D" id="3.30.70.270">
    <property type="match status" value="1"/>
</dbReference>
<dbReference type="Gene3D" id="3.20.20.450">
    <property type="entry name" value="EAL domain"/>
    <property type="match status" value="1"/>
</dbReference>
<evidence type="ECO:0000259" key="3">
    <source>
        <dbReference type="PROSITE" id="PS50887"/>
    </source>
</evidence>
<feature type="domain" description="PAC" evidence="1">
    <location>
        <begin position="97"/>
        <end position="149"/>
    </location>
</feature>
<feature type="domain" description="EAL" evidence="2">
    <location>
        <begin position="444"/>
        <end position="695"/>
    </location>
</feature>
<comment type="caution">
    <text evidence="4">The sequence shown here is derived from an EMBL/GenBank/DDBJ whole genome shotgun (WGS) entry which is preliminary data.</text>
</comment>